<feature type="transmembrane region" description="Helical" evidence="12">
    <location>
        <begin position="184"/>
        <end position="204"/>
    </location>
</feature>
<keyword evidence="5 12" id="KW-0138">CF(0)</keyword>
<dbReference type="PANTHER" id="PTHR42823">
    <property type="entry name" value="ATP SYNTHASE SUBUNIT A, CHLOROPLASTIC"/>
    <property type="match status" value="1"/>
</dbReference>
<feature type="transmembrane region" description="Helical" evidence="12">
    <location>
        <begin position="27"/>
        <end position="48"/>
    </location>
</feature>
<keyword evidence="6 12" id="KW-0812">Transmembrane</keyword>
<dbReference type="InterPro" id="IPR045082">
    <property type="entry name" value="ATP_syn_F0_a_bact/chloroplast"/>
</dbReference>
<dbReference type="GO" id="GO:0005886">
    <property type="term" value="C:plasma membrane"/>
    <property type="evidence" value="ECO:0007669"/>
    <property type="project" value="UniProtKB-SubCell"/>
</dbReference>
<dbReference type="GO" id="GO:0042777">
    <property type="term" value="P:proton motive force-driven plasma membrane ATP synthesis"/>
    <property type="evidence" value="ECO:0007669"/>
    <property type="project" value="TreeGrafter"/>
</dbReference>
<dbReference type="AlphaFoldDB" id="A0A6N6N531"/>
<dbReference type="InterPro" id="IPR023011">
    <property type="entry name" value="ATP_synth_F0_asu_AS"/>
</dbReference>
<dbReference type="Gene3D" id="1.20.120.220">
    <property type="entry name" value="ATP synthase, F0 complex, subunit A"/>
    <property type="match status" value="1"/>
</dbReference>
<evidence type="ECO:0000313" key="14">
    <source>
        <dbReference type="EMBL" id="KAB1441841.1"/>
    </source>
</evidence>
<feature type="transmembrane region" description="Helical" evidence="12">
    <location>
        <begin position="110"/>
        <end position="129"/>
    </location>
</feature>
<comment type="function">
    <text evidence="12 13">Key component of the proton channel; it plays a direct role in the translocation of protons across the membrane.</text>
</comment>
<dbReference type="HAMAP" id="MF_01393">
    <property type="entry name" value="ATP_synth_a_bact"/>
    <property type="match status" value="1"/>
</dbReference>
<dbReference type="NCBIfam" id="TIGR01131">
    <property type="entry name" value="ATP_synt_6_or_A"/>
    <property type="match status" value="1"/>
</dbReference>
<dbReference type="PANTHER" id="PTHR42823:SF3">
    <property type="entry name" value="ATP SYNTHASE SUBUNIT A, CHLOROPLASTIC"/>
    <property type="match status" value="1"/>
</dbReference>
<dbReference type="PROSITE" id="PS00449">
    <property type="entry name" value="ATPASE_A"/>
    <property type="match status" value="1"/>
</dbReference>
<evidence type="ECO:0000256" key="4">
    <source>
        <dbReference type="ARBA" id="ARBA00022475"/>
    </source>
</evidence>
<feature type="transmembrane region" description="Helical" evidence="12">
    <location>
        <begin position="141"/>
        <end position="164"/>
    </location>
</feature>
<comment type="subcellular location">
    <subcellularLocation>
        <location evidence="12 13">Cell membrane</location>
        <topology evidence="12 13">Multi-pass membrane protein</topology>
    </subcellularLocation>
    <subcellularLocation>
        <location evidence="1">Membrane</location>
        <topology evidence="1">Multi-pass membrane protein</topology>
    </subcellularLocation>
</comment>
<dbReference type="InterPro" id="IPR000568">
    <property type="entry name" value="ATP_synth_F0_asu"/>
</dbReference>
<keyword evidence="15" id="KW-1185">Reference proteome</keyword>
<dbReference type="Pfam" id="PF00119">
    <property type="entry name" value="ATP-synt_A"/>
    <property type="match status" value="1"/>
</dbReference>
<dbReference type="GO" id="GO:0046933">
    <property type="term" value="F:proton-transporting ATP synthase activity, rotational mechanism"/>
    <property type="evidence" value="ECO:0007669"/>
    <property type="project" value="UniProtKB-UniRule"/>
</dbReference>
<keyword evidence="10 12" id="KW-0472">Membrane</keyword>
<evidence type="ECO:0000256" key="8">
    <source>
        <dbReference type="ARBA" id="ARBA00022989"/>
    </source>
</evidence>
<evidence type="ECO:0000256" key="12">
    <source>
        <dbReference type="HAMAP-Rule" id="MF_01393"/>
    </source>
</evidence>
<evidence type="ECO:0000256" key="13">
    <source>
        <dbReference type="RuleBase" id="RU000483"/>
    </source>
</evidence>
<gene>
    <name evidence="12 14" type="primary">atpB</name>
    <name evidence="14" type="ORF">F8A88_09655</name>
</gene>
<evidence type="ECO:0000256" key="2">
    <source>
        <dbReference type="ARBA" id="ARBA00006810"/>
    </source>
</evidence>
<keyword evidence="9 12" id="KW-0406">Ion transport</keyword>
<keyword evidence="4 12" id="KW-1003">Cell membrane</keyword>
<dbReference type="InterPro" id="IPR035908">
    <property type="entry name" value="F0_ATP_A_sf"/>
</dbReference>
<evidence type="ECO:0000256" key="6">
    <source>
        <dbReference type="ARBA" id="ARBA00022692"/>
    </source>
</evidence>
<keyword evidence="11 12" id="KW-0066">ATP synthesis</keyword>
<evidence type="ECO:0000313" key="15">
    <source>
        <dbReference type="Proteomes" id="UP000438699"/>
    </source>
</evidence>
<proteinExistence type="inferred from homology"/>
<dbReference type="GO" id="GO:0045259">
    <property type="term" value="C:proton-transporting ATP synthase complex"/>
    <property type="evidence" value="ECO:0007669"/>
    <property type="project" value="UniProtKB-KW"/>
</dbReference>
<reference evidence="14 15" key="1">
    <citation type="journal article" date="2017" name="Int. J. Syst. Evol. Microbiol.">
        <title>Desulfovibrio senegalensis sp. nov., a mesophilic sulfate reducer isolated from marine sediment.</title>
        <authorList>
            <person name="Thioye A."/>
            <person name="Gam Z.B.A."/>
            <person name="Mbengue M."/>
            <person name="Cayol J.L."/>
            <person name="Joseph-Bartoli M."/>
            <person name="Toure-Kane C."/>
            <person name="Labat M."/>
        </authorList>
    </citation>
    <scope>NUCLEOTIDE SEQUENCE [LARGE SCALE GENOMIC DNA]</scope>
    <source>
        <strain evidence="14 15">DSM 101509</strain>
    </source>
</reference>
<comment type="similarity">
    <text evidence="2 12 13">Belongs to the ATPase A chain family.</text>
</comment>
<dbReference type="Proteomes" id="UP000438699">
    <property type="component" value="Unassembled WGS sequence"/>
</dbReference>
<feature type="transmembrane region" description="Helical" evidence="12">
    <location>
        <begin position="211"/>
        <end position="228"/>
    </location>
</feature>
<dbReference type="EMBL" id="WAIE01000003">
    <property type="protein sequence ID" value="KAB1441841.1"/>
    <property type="molecule type" value="Genomic_DNA"/>
</dbReference>
<evidence type="ECO:0000256" key="11">
    <source>
        <dbReference type="ARBA" id="ARBA00023310"/>
    </source>
</evidence>
<dbReference type="PRINTS" id="PR00123">
    <property type="entry name" value="ATPASEA"/>
</dbReference>
<accession>A0A6N6N531</accession>
<evidence type="ECO:0000256" key="1">
    <source>
        <dbReference type="ARBA" id="ARBA00004141"/>
    </source>
</evidence>
<dbReference type="OrthoDB" id="9789241at2"/>
<feature type="transmembrane region" description="Helical" evidence="12">
    <location>
        <begin position="85"/>
        <end position="104"/>
    </location>
</feature>
<dbReference type="RefSeq" id="WP_151150933.1">
    <property type="nucleotide sequence ID" value="NZ_WAIE01000003.1"/>
</dbReference>
<protein>
    <recommendedName>
        <fullName evidence="12 13">ATP synthase subunit a</fullName>
    </recommendedName>
    <alternativeName>
        <fullName evidence="12">ATP synthase F0 sector subunit a</fullName>
    </alternativeName>
    <alternativeName>
        <fullName evidence="12">F-ATPase subunit 6</fullName>
    </alternativeName>
</protein>
<organism evidence="14 15">
    <name type="scientific">Pseudodesulfovibrio senegalensis</name>
    <dbReference type="NCBI Taxonomy" id="1721087"/>
    <lineage>
        <taxon>Bacteria</taxon>
        <taxon>Pseudomonadati</taxon>
        <taxon>Thermodesulfobacteriota</taxon>
        <taxon>Desulfovibrionia</taxon>
        <taxon>Desulfovibrionales</taxon>
        <taxon>Desulfovibrionaceae</taxon>
    </lineage>
</organism>
<comment type="caution">
    <text evidence="14">The sequence shown here is derived from an EMBL/GenBank/DDBJ whole genome shotgun (WGS) entry which is preliminary data.</text>
</comment>
<keyword evidence="3 12" id="KW-0813">Transport</keyword>
<keyword evidence="8 12" id="KW-1133">Transmembrane helix</keyword>
<keyword evidence="7 12" id="KW-0375">Hydrogen ion transport</keyword>
<name>A0A6N6N531_9BACT</name>
<evidence type="ECO:0000256" key="9">
    <source>
        <dbReference type="ARBA" id="ARBA00023065"/>
    </source>
</evidence>
<evidence type="ECO:0000256" key="10">
    <source>
        <dbReference type="ARBA" id="ARBA00023136"/>
    </source>
</evidence>
<dbReference type="CDD" id="cd00310">
    <property type="entry name" value="ATP-synt_Fo_a_6"/>
    <property type="match status" value="1"/>
</dbReference>
<dbReference type="SUPFAM" id="SSF81336">
    <property type="entry name" value="F1F0 ATP synthase subunit A"/>
    <property type="match status" value="1"/>
</dbReference>
<evidence type="ECO:0000256" key="7">
    <source>
        <dbReference type="ARBA" id="ARBA00022781"/>
    </source>
</evidence>
<sequence length="232" mass="25992">MVAGGGLPHPLVYMHLLGDALHLHADWALYVMHTWLAMAILFLLAFMVRGRLQLVPGGLQNVFEMIIGGLEDFVVSNIGEEGRRVFPVLITLFLYILVSNYLGLVPGCDAPTANLNTIIPLAVFLFLYYNFHGIRKWGFGYIKHFMGPVAALAPLMLVLELISHFARPLSLTLRLFGNIRGEEIVLILLFFLAPVFSTVPMYFLFLLAKTIQAFIFFMLGTIYLQGALDHAH</sequence>
<evidence type="ECO:0000256" key="5">
    <source>
        <dbReference type="ARBA" id="ARBA00022547"/>
    </source>
</evidence>
<evidence type="ECO:0000256" key="3">
    <source>
        <dbReference type="ARBA" id="ARBA00022448"/>
    </source>
</evidence>